<dbReference type="InterPro" id="IPR020069">
    <property type="entry name" value="Ribosomal_bL9_C"/>
</dbReference>
<evidence type="ECO:0000256" key="8">
    <source>
        <dbReference type="SAM" id="Coils"/>
    </source>
</evidence>
<dbReference type="InterPro" id="IPR000244">
    <property type="entry name" value="Ribosomal_bL9"/>
</dbReference>
<dbReference type="Pfam" id="PF03948">
    <property type="entry name" value="Ribosomal_L9_C"/>
    <property type="match status" value="1"/>
</dbReference>
<dbReference type="RefSeq" id="WP_394838824.1">
    <property type="nucleotide sequence ID" value="NZ_CP089929.1"/>
</dbReference>
<evidence type="ECO:0000313" key="11">
    <source>
        <dbReference type="Proteomes" id="UP001374803"/>
    </source>
</evidence>
<feature type="coiled-coil region" evidence="8">
    <location>
        <begin position="48"/>
        <end position="82"/>
    </location>
</feature>
<proteinExistence type="inferred from homology"/>
<gene>
    <name evidence="7 10" type="primary">rplI</name>
    <name evidence="10" type="ORF">LVJ94_18195</name>
</gene>
<evidence type="ECO:0000313" key="10">
    <source>
        <dbReference type="EMBL" id="WXB09153.1"/>
    </source>
</evidence>
<evidence type="ECO:0000256" key="1">
    <source>
        <dbReference type="ARBA" id="ARBA00010605"/>
    </source>
</evidence>
<name>A0ABZ2LDZ2_9BACT</name>
<protein>
    <recommendedName>
        <fullName evidence="6 7">Large ribosomal subunit protein bL9</fullName>
    </recommendedName>
</protein>
<keyword evidence="3 7" id="KW-0694">RNA-binding</keyword>
<evidence type="ECO:0000256" key="4">
    <source>
        <dbReference type="ARBA" id="ARBA00022980"/>
    </source>
</evidence>
<keyword evidence="8" id="KW-0175">Coiled coil</keyword>
<dbReference type="Pfam" id="PF01281">
    <property type="entry name" value="Ribosomal_L9_N"/>
    <property type="match status" value="1"/>
</dbReference>
<evidence type="ECO:0000256" key="5">
    <source>
        <dbReference type="ARBA" id="ARBA00023274"/>
    </source>
</evidence>
<sequence>MPATIQVILQQDVPNVGTSGELVKVRPGFARNYLLPRQLAVPATVAQVHRVEHEKAVALAKAEKLKKESRELAEKLNALDIKIARAVGEDDKLFGSVTAKEIHAAVEAQGVKFDRKKLVLGEPLKALGQVQVPVKLLTDVVATLKVEVVKK</sequence>
<dbReference type="HAMAP" id="MF_00503">
    <property type="entry name" value="Ribosomal_bL9"/>
    <property type="match status" value="1"/>
</dbReference>
<evidence type="ECO:0000259" key="9">
    <source>
        <dbReference type="PROSITE" id="PS00651"/>
    </source>
</evidence>
<accession>A0ABZ2LDZ2</accession>
<dbReference type="SUPFAM" id="SSF55658">
    <property type="entry name" value="L9 N-domain-like"/>
    <property type="match status" value="1"/>
</dbReference>
<dbReference type="InterPro" id="IPR009027">
    <property type="entry name" value="Ribosomal_bL9/RNase_H1_N"/>
</dbReference>
<dbReference type="InterPro" id="IPR020070">
    <property type="entry name" value="Ribosomal_bL9_N"/>
</dbReference>
<comment type="function">
    <text evidence="7">Binds to the 23S rRNA.</text>
</comment>
<feature type="domain" description="Ribosomal protein L9" evidence="9">
    <location>
        <begin position="17"/>
        <end position="44"/>
    </location>
</feature>
<keyword evidence="11" id="KW-1185">Reference proteome</keyword>
<dbReference type="NCBIfam" id="TIGR00158">
    <property type="entry name" value="L9"/>
    <property type="match status" value="1"/>
</dbReference>
<dbReference type="InterPro" id="IPR036935">
    <property type="entry name" value="Ribosomal_bL9_N_sf"/>
</dbReference>
<keyword evidence="2 7" id="KW-0699">rRNA-binding</keyword>
<evidence type="ECO:0000256" key="6">
    <source>
        <dbReference type="ARBA" id="ARBA00035292"/>
    </source>
</evidence>
<comment type="similarity">
    <text evidence="1 7">Belongs to the bacterial ribosomal protein bL9 family.</text>
</comment>
<dbReference type="PANTHER" id="PTHR21368">
    <property type="entry name" value="50S RIBOSOMAL PROTEIN L9"/>
    <property type="match status" value="1"/>
</dbReference>
<dbReference type="InterPro" id="IPR020594">
    <property type="entry name" value="Ribosomal_bL9_bac/chp"/>
</dbReference>
<organism evidence="10 11">
    <name type="scientific">Pendulispora rubella</name>
    <dbReference type="NCBI Taxonomy" id="2741070"/>
    <lineage>
        <taxon>Bacteria</taxon>
        <taxon>Pseudomonadati</taxon>
        <taxon>Myxococcota</taxon>
        <taxon>Myxococcia</taxon>
        <taxon>Myxococcales</taxon>
        <taxon>Sorangiineae</taxon>
        <taxon>Pendulisporaceae</taxon>
        <taxon>Pendulispora</taxon>
    </lineage>
</organism>
<evidence type="ECO:0000256" key="7">
    <source>
        <dbReference type="HAMAP-Rule" id="MF_00503"/>
    </source>
</evidence>
<dbReference type="GO" id="GO:0005840">
    <property type="term" value="C:ribosome"/>
    <property type="evidence" value="ECO:0007669"/>
    <property type="project" value="UniProtKB-KW"/>
</dbReference>
<keyword evidence="5 7" id="KW-0687">Ribonucleoprotein</keyword>
<dbReference type="EMBL" id="CP089983">
    <property type="protein sequence ID" value="WXB09153.1"/>
    <property type="molecule type" value="Genomic_DNA"/>
</dbReference>
<evidence type="ECO:0000256" key="3">
    <source>
        <dbReference type="ARBA" id="ARBA00022884"/>
    </source>
</evidence>
<reference evidence="10" key="1">
    <citation type="submission" date="2021-12" db="EMBL/GenBank/DDBJ databases">
        <title>Discovery of the Pendulisporaceae a myxobacterial family with distinct sporulation behavior and unique specialized metabolism.</title>
        <authorList>
            <person name="Garcia R."/>
            <person name="Popoff A."/>
            <person name="Bader C.D."/>
            <person name="Loehr J."/>
            <person name="Walesch S."/>
            <person name="Walt C."/>
            <person name="Boldt J."/>
            <person name="Bunk B."/>
            <person name="Haeckl F.J.F.P.J."/>
            <person name="Gunesch A.P."/>
            <person name="Birkelbach J."/>
            <person name="Nuebel U."/>
            <person name="Pietschmann T."/>
            <person name="Bach T."/>
            <person name="Mueller R."/>
        </authorList>
    </citation>
    <scope>NUCLEOTIDE SEQUENCE</scope>
    <source>
        <strain evidence="10">MSr11367</strain>
    </source>
</reference>
<evidence type="ECO:0000256" key="2">
    <source>
        <dbReference type="ARBA" id="ARBA00022730"/>
    </source>
</evidence>
<dbReference type="Gene3D" id="3.40.5.10">
    <property type="entry name" value="Ribosomal protein L9, N-terminal domain"/>
    <property type="match status" value="1"/>
</dbReference>
<dbReference type="SUPFAM" id="SSF55653">
    <property type="entry name" value="Ribosomal protein L9 C-domain"/>
    <property type="match status" value="1"/>
</dbReference>
<dbReference type="Proteomes" id="UP001374803">
    <property type="component" value="Chromosome"/>
</dbReference>
<dbReference type="Gene3D" id="3.10.430.100">
    <property type="entry name" value="Ribosomal protein L9, C-terminal domain"/>
    <property type="match status" value="1"/>
</dbReference>
<dbReference type="PROSITE" id="PS00651">
    <property type="entry name" value="RIBOSOMAL_L9"/>
    <property type="match status" value="1"/>
</dbReference>
<keyword evidence="4 7" id="KW-0689">Ribosomal protein</keyword>
<dbReference type="InterPro" id="IPR036791">
    <property type="entry name" value="Ribosomal_bL9_C_sf"/>
</dbReference>